<evidence type="ECO:0000313" key="3">
    <source>
        <dbReference type="Proteomes" id="UP001218188"/>
    </source>
</evidence>
<name>A0AAD6XCQ9_9AGAR</name>
<keyword evidence="3" id="KW-1185">Reference proteome</keyword>
<feature type="compositionally biased region" description="Basic and acidic residues" evidence="1">
    <location>
        <begin position="10"/>
        <end position="35"/>
    </location>
</feature>
<reference evidence="2" key="1">
    <citation type="submission" date="2023-03" db="EMBL/GenBank/DDBJ databases">
        <title>Massive genome expansion in bonnet fungi (Mycena s.s.) driven by repeated elements and novel gene families across ecological guilds.</title>
        <authorList>
            <consortium name="Lawrence Berkeley National Laboratory"/>
            <person name="Harder C.B."/>
            <person name="Miyauchi S."/>
            <person name="Viragh M."/>
            <person name="Kuo A."/>
            <person name="Thoen E."/>
            <person name="Andreopoulos B."/>
            <person name="Lu D."/>
            <person name="Skrede I."/>
            <person name="Drula E."/>
            <person name="Henrissat B."/>
            <person name="Morin E."/>
            <person name="Kohler A."/>
            <person name="Barry K."/>
            <person name="LaButti K."/>
            <person name="Morin E."/>
            <person name="Salamov A."/>
            <person name="Lipzen A."/>
            <person name="Mereny Z."/>
            <person name="Hegedus B."/>
            <person name="Baldrian P."/>
            <person name="Stursova M."/>
            <person name="Weitz H."/>
            <person name="Taylor A."/>
            <person name="Grigoriev I.V."/>
            <person name="Nagy L.G."/>
            <person name="Martin F."/>
            <person name="Kauserud H."/>
        </authorList>
    </citation>
    <scope>NUCLEOTIDE SEQUENCE</scope>
    <source>
        <strain evidence="2">CBHHK200</strain>
    </source>
</reference>
<dbReference type="Proteomes" id="UP001218188">
    <property type="component" value="Unassembled WGS sequence"/>
</dbReference>
<feature type="compositionally biased region" description="Acidic residues" evidence="1">
    <location>
        <begin position="303"/>
        <end position="312"/>
    </location>
</feature>
<evidence type="ECO:0000256" key="1">
    <source>
        <dbReference type="SAM" id="MobiDB-lite"/>
    </source>
</evidence>
<evidence type="ECO:0000313" key="2">
    <source>
        <dbReference type="EMBL" id="KAJ7040479.1"/>
    </source>
</evidence>
<feature type="region of interest" description="Disordered" evidence="1">
    <location>
        <begin position="280"/>
        <end position="325"/>
    </location>
</feature>
<feature type="compositionally biased region" description="Basic and acidic residues" evidence="1">
    <location>
        <begin position="82"/>
        <end position="92"/>
    </location>
</feature>
<sequence>MRTTKAAKKLARDTKKASDATGDDSVHQGAEDKPLRLKIRVPPRQERKNSPEPEGNPQEADTITPPPAASPRQVRKALNVYLRERDRTPRSEPEEDDTPSETELLLREKTRTFADGVEDFSGSSDDDSKAAEDGEDEDEEENDSPSSESSSDEESVVVAKKPSAPSKKASVPPKKKKNSESVLSLKFSVPVGGANTTCIVPSTIPYKDLVTQLADTMSIAPKNVHVAYRFSLQNRSDSFNHLANEIHLTEHVSNARHTLEASKSKKEFLIEVKDLTVAAGKKGKGGEKGDKKKDRKKRRGESESEDESDEVASDGKAKSKPLSGPQWVAKLQKDNACAEHGGDGCLKYTTGHVPLSKPDLSAWTISLQNGYPSTTTPPPKLRIQAQTAQTGRKVAPTQLVAPAAPSVPWPPYHTPAPHPRARYNNIPSSDPIEEAEDVTLFPRLKNYLQELNDGPRGQGGHEFAQFLPEFEHEKYIRIVDLEGGMTVKDVKDLVPNMAQGTASKLLGYVTSDIKVIRKKDAKERKRARKHSRFT</sequence>
<accession>A0AAD6XCQ9</accession>
<feature type="region of interest" description="Disordered" evidence="1">
    <location>
        <begin position="1"/>
        <end position="180"/>
    </location>
</feature>
<dbReference type="AlphaFoldDB" id="A0AAD6XCQ9"/>
<dbReference type="EMBL" id="JARJCM010000021">
    <property type="protein sequence ID" value="KAJ7040479.1"/>
    <property type="molecule type" value="Genomic_DNA"/>
</dbReference>
<feature type="compositionally biased region" description="Acidic residues" evidence="1">
    <location>
        <begin position="133"/>
        <end position="143"/>
    </location>
</feature>
<proteinExistence type="predicted"/>
<comment type="caution">
    <text evidence="2">The sequence shown here is derived from an EMBL/GenBank/DDBJ whole genome shotgun (WGS) entry which is preliminary data.</text>
</comment>
<protein>
    <submittedName>
        <fullName evidence="2">Uncharacterized protein</fullName>
    </submittedName>
</protein>
<feature type="compositionally biased region" description="Low complexity" evidence="1">
    <location>
        <begin position="156"/>
        <end position="172"/>
    </location>
</feature>
<gene>
    <name evidence="2" type="ORF">C8F04DRAFT_1391666</name>
</gene>
<organism evidence="2 3">
    <name type="scientific">Mycena alexandri</name>
    <dbReference type="NCBI Taxonomy" id="1745969"/>
    <lineage>
        <taxon>Eukaryota</taxon>
        <taxon>Fungi</taxon>
        <taxon>Dikarya</taxon>
        <taxon>Basidiomycota</taxon>
        <taxon>Agaricomycotina</taxon>
        <taxon>Agaricomycetes</taxon>
        <taxon>Agaricomycetidae</taxon>
        <taxon>Agaricales</taxon>
        <taxon>Marasmiineae</taxon>
        <taxon>Mycenaceae</taxon>
        <taxon>Mycena</taxon>
    </lineage>
</organism>